<dbReference type="InterPro" id="IPR008383">
    <property type="entry name" value="API5"/>
</dbReference>
<evidence type="ECO:0000313" key="5">
    <source>
        <dbReference type="Proteomes" id="UP000030742"/>
    </source>
</evidence>
<dbReference type="AlphaFoldDB" id="U4UDF8"/>
<keyword evidence="2" id="KW-0053">Apoptosis</keyword>
<dbReference type="OrthoDB" id="19224at2759"/>
<name>U4UDF8_DENPD</name>
<evidence type="ECO:0000256" key="1">
    <source>
        <dbReference type="ARBA" id="ARBA00009515"/>
    </source>
</evidence>
<proteinExistence type="inferred from homology"/>
<dbReference type="GO" id="GO:0003723">
    <property type="term" value="F:RNA binding"/>
    <property type="evidence" value="ECO:0007669"/>
    <property type="project" value="TreeGrafter"/>
</dbReference>
<feature type="compositionally biased region" description="Basic residues" evidence="3">
    <location>
        <begin position="511"/>
        <end position="520"/>
    </location>
</feature>
<evidence type="ECO:0000313" key="4">
    <source>
        <dbReference type="EMBL" id="ERL92009.1"/>
    </source>
</evidence>
<dbReference type="GO" id="GO:0005634">
    <property type="term" value="C:nucleus"/>
    <property type="evidence" value="ECO:0007669"/>
    <property type="project" value="TreeGrafter"/>
</dbReference>
<gene>
    <name evidence="4" type="ORF">D910_09331</name>
</gene>
<dbReference type="Pfam" id="PF05918">
    <property type="entry name" value="API5"/>
    <property type="match status" value="1"/>
</dbReference>
<dbReference type="GO" id="GO:0043066">
    <property type="term" value="P:negative regulation of apoptotic process"/>
    <property type="evidence" value="ECO:0007669"/>
    <property type="project" value="TreeGrafter"/>
</dbReference>
<dbReference type="EMBL" id="KB632308">
    <property type="protein sequence ID" value="ERL92009.1"/>
    <property type="molecule type" value="Genomic_DNA"/>
</dbReference>
<dbReference type="SUPFAM" id="SSF48371">
    <property type="entry name" value="ARM repeat"/>
    <property type="match status" value="1"/>
</dbReference>
<evidence type="ECO:0008006" key="6">
    <source>
        <dbReference type="Google" id="ProtNLM"/>
    </source>
</evidence>
<protein>
    <recommendedName>
        <fullName evidence="6">Apoptosis inhibitor 5</fullName>
    </recommendedName>
</protein>
<dbReference type="Proteomes" id="UP000030742">
    <property type="component" value="Unassembled WGS sequence"/>
</dbReference>
<feature type="region of interest" description="Disordered" evidence="3">
    <location>
        <begin position="461"/>
        <end position="520"/>
    </location>
</feature>
<dbReference type="GO" id="GO:0006915">
    <property type="term" value="P:apoptotic process"/>
    <property type="evidence" value="ECO:0007669"/>
    <property type="project" value="UniProtKB-KW"/>
</dbReference>
<dbReference type="STRING" id="77166.U4UDF8"/>
<evidence type="ECO:0000256" key="2">
    <source>
        <dbReference type="ARBA" id="ARBA00022703"/>
    </source>
</evidence>
<comment type="similarity">
    <text evidence="1">Belongs to the API5 family.</text>
</comment>
<sequence>MADELQEIYEKYEILSGAKDKILEHSAEYLECINIASKGGPKGKKLVAQIISQFFKHFPDLQDTALNVLLDLCEDGDSEIRICSMKVLPFLCKGSKEHIQNIASVLAQLLQLDDLDYTVACNSLVQVFREDPVLSINAIFTILYQDEVLREKLVTFLYKRLATIEGKNLPEVEDLLVTEGKKIIQDCTSGEFMLIMPYLTQSKLGKTLHGQKELVNLVYNKIEVEGKFNLLETHTLSTDRLVLCVELILPLFNASNESTKLLIYYCTQVLPQWNNIRSLKDGEQLQLRLLRQLAIMSTYCVWNAENMTDVIENVFNTLKEYMPLPPEDVDISKVSNLDFTSVECLLYTFHKLARKNPEFLTNDSDRLKDFRLRLQYFARGVQGCKRGLENTKTKKDELSEEDQKKIQIAPAVLENINTIVKDLFYQPPLYKCNVQLSFRSARDGKKEVTTVTKPGAQKRHVPITFGSANGTDPGPKQAGQTVEEATGVEEAAQEATEAAEEGGEIGEIRPTSRRRFTGRY</sequence>
<organism evidence="4 5">
    <name type="scientific">Dendroctonus ponderosae</name>
    <name type="common">Mountain pine beetle</name>
    <dbReference type="NCBI Taxonomy" id="77166"/>
    <lineage>
        <taxon>Eukaryota</taxon>
        <taxon>Metazoa</taxon>
        <taxon>Ecdysozoa</taxon>
        <taxon>Arthropoda</taxon>
        <taxon>Hexapoda</taxon>
        <taxon>Insecta</taxon>
        <taxon>Pterygota</taxon>
        <taxon>Neoptera</taxon>
        <taxon>Endopterygota</taxon>
        <taxon>Coleoptera</taxon>
        <taxon>Polyphaga</taxon>
        <taxon>Cucujiformia</taxon>
        <taxon>Curculionidae</taxon>
        <taxon>Scolytinae</taxon>
        <taxon>Dendroctonus</taxon>
    </lineage>
</organism>
<evidence type="ECO:0000256" key="3">
    <source>
        <dbReference type="SAM" id="MobiDB-lite"/>
    </source>
</evidence>
<dbReference type="PANTHER" id="PTHR12758">
    <property type="entry name" value="APOPTOSIS INHIBITOR 5-RELATED"/>
    <property type="match status" value="1"/>
</dbReference>
<feature type="compositionally biased region" description="Low complexity" evidence="3">
    <location>
        <begin position="479"/>
        <end position="496"/>
    </location>
</feature>
<dbReference type="InterPro" id="IPR016024">
    <property type="entry name" value="ARM-type_fold"/>
</dbReference>
<dbReference type="PANTHER" id="PTHR12758:SF19">
    <property type="entry name" value="APOPTOSIS INHIBITOR 5"/>
    <property type="match status" value="1"/>
</dbReference>
<reference evidence="4 5" key="1">
    <citation type="journal article" date="2013" name="Genome Biol.">
        <title>Draft genome of the mountain pine beetle, Dendroctonus ponderosae Hopkins, a major forest pest.</title>
        <authorList>
            <person name="Keeling C.I."/>
            <person name="Yuen M.M."/>
            <person name="Liao N.Y."/>
            <person name="Docking T.R."/>
            <person name="Chan S.K."/>
            <person name="Taylor G.A."/>
            <person name="Palmquist D.L."/>
            <person name="Jackman S.D."/>
            <person name="Nguyen A."/>
            <person name="Li M."/>
            <person name="Henderson H."/>
            <person name="Janes J.K."/>
            <person name="Zhao Y."/>
            <person name="Pandoh P."/>
            <person name="Moore R."/>
            <person name="Sperling F.A."/>
            <person name="Huber D.P."/>
            <person name="Birol I."/>
            <person name="Jones S.J."/>
            <person name="Bohlmann J."/>
        </authorList>
    </citation>
    <scope>NUCLEOTIDE SEQUENCE</scope>
</reference>
<accession>U4UDF8</accession>